<protein>
    <submittedName>
        <fullName evidence="1">Uncharacterized protein</fullName>
    </submittedName>
</protein>
<dbReference type="EMBL" id="QTSX02002647">
    <property type="protein sequence ID" value="KAJ9075172.1"/>
    <property type="molecule type" value="Genomic_DNA"/>
</dbReference>
<name>A0ACC2TKN9_9FUNG</name>
<keyword evidence="2" id="KW-1185">Reference proteome</keyword>
<feature type="non-terminal residue" evidence="1">
    <location>
        <position position="1"/>
    </location>
</feature>
<comment type="caution">
    <text evidence="1">The sequence shown here is derived from an EMBL/GenBank/DDBJ whole genome shotgun (WGS) entry which is preliminary data.</text>
</comment>
<sequence length="210" mass="22942">YYLRQYMTKKQETNKSQEGVVSKPSQVQNVTISTSNQNTAVPTNFPGQPKMDLAGFRKGLIMINALFHAHPKSFKENTQKVIVNSLPPLALDRTLFPRRTKKTAPSPAKPLNSLNDLAHTVDERFVLAYPAGPPALVALTWEETLVNLNYLLAWNTQSNGATSTTTKPTRSEMLALPSSQSEGVAEITLEPSSPPGPGQQIFSSAQSNAH</sequence>
<organism evidence="1 2">
    <name type="scientific">Entomophthora muscae</name>
    <dbReference type="NCBI Taxonomy" id="34485"/>
    <lineage>
        <taxon>Eukaryota</taxon>
        <taxon>Fungi</taxon>
        <taxon>Fungi incertae sedis</taxon>
        <taxon>Zoopagomycota</taxon>
        <taxon>Entomophthoromycotina</taxon>
        <taxon>Entomophthoromycetes</taxon>
        <taxon>Entomophthorales</taxon>
        <taxon>Entomophthoraceae</taxon>
        <taxon>Entomophthora</taxon>
    </lineage>
</organism>
<proteinExistence type="predicted"/>
<dbReference type="Proteomes" id="UP001165960">
    <property type="component" value="Unassembled WGS sequence"/>
</dbReference>
<evidence type="ECO:0000313" key="2">
    <source>
        <dbReference type="Proteomes" id="UP001165960"/>
    </source>
</evidence>
<gene>
    <name evidence="1" type="ORF">DSO57_1038689</name>
</gene>
<accession>A0ACC2TKN9</accession>
<evidence type="ECO:0000313" key="1">
    <source>
        <dbReference type="EMBL" id="KAJ9075172.1"/>
    </source>
</evidence>
<reference evidence="1" key="1">
    <citation type="submission" date="2022-04" db="EMBL/GenBank/DDBJ databases">
        <title>Genome of the entomopathogenic fungus Entomophthora muscae.</title>
        <authorList>
            <person name="Elya C."/>
            <person name="Lovett B.R."/>
            <person name="Lee E."/>
            <person name="Macias A.M."/>
            <person name="Hajek A.E."/>
            <person name="De Bivort B.L."/>
            <person name="Kasson M.T."/>
            <person name="De Fine Licht H.H."/>
            <person name="Stajich J.E."/>
        </authorList>
    </citation>
    <scope>NUCLEOTIDE SEQUENCE</scope>
    <source>
        <strain evidence="1">Berkeley</strain>
    </source>
</reference>